<dbReference type="RefSeq" id="XP_018085657.1">
    <property type="nucleotide sequence ID" value="XM_018230168.2"/>
</dbReference>
<dbReference type="Pfam" id="PF23619">
    <property type="entry name" value="Ig_VWA7"/>
    <property type="match status" value="1"/>
</dbReference>
<proteinExistence type="predicted"/>
<organism evidence="10 11">
    <name type="scientific">Xenopus laevis</name>
    <name type="common">African clawed frog</name>
    <dbReference type="NCBI Taxonomy" id="8355"/>
    <lineage>
        <taxon>Eukaryota</taxon>
        <taxon>Metazoa</taxon>
        <taxon>Chordata</taxon>
        <taxon>Craniata</taxon>
        <taxon>Vertebrata</taxon>
        <taxon>Euteleostomi</taxon>
        <taxon>Amphibia</taxon>
        <taxon>Batrachia</taxon>
        <taxon>Anura</taxon>
        <taxon>Pipoidea</taxon>
        <taxon>Pipidae</taxon>
        <taxon>Xenopodinae</taxon>
        <taxon>Xenopus</taxon>
        <taxon>Xenopus</taxon>
    </lineage>
</organism>
<feature type="domain" description="VWA7 beta-sandwich" evidence="6">
    <location>
        <begin position="617"/>
        <end position="720"/>
    </location>
</feature>
<dbReference type="Pfam" id="PF23610">
    <property type="entry name" value="VWA7_4"/>
    <property type="match status" value="1"/>
</dbReference>
<evidence type="ECO:0000256" key="4">
    <source>
        <dbReference type="ARBA" id="ARBA00023180"/>
    </source>
</evidence>
<gene>
    <name evidence="11 12" type="primary">vwa7.L</name>
</gene>
<evidence type="ECO:0000259" key="6">
    <source>
        <dbReference type="Pfam" id="PF23610"/>
    </source>
</evidence>
<dbReference type="CTD" id="108698576"/>
<dbReference type="PANTHER" id="PTHR14905">
    <property type="entry name" value="NG37"/>
    <property type="match status" value="1"/>
</dbReference>
<keyword evidence="2" id="KW-0964">Secreted</keyword>
<feature type="domain" description="Hemicentin/VWA7 galactose-binding" evidence="5">
    <location>
        <begin position="525"/>
        <end position="614"/>
    </location>
</feature>
<evidence type="ECO:0000256" key="1">
    <source>
        <dbReference type="ARBA" id="ARBA00004613"/>
    </source>
</evidence>
<dbReference type="InterPro" id="IPR056862">
    <property type="entry name" value="VWA7_N"/>
</dbReference>
<evidence type="ECO:0000259" key="7">
    <source>
        <dbReference type="Pfam" id="PF23619"/>
    </source>
</evidence>
<dbReference type="OrthoDB" id="301415at2759"/>
<dbReference type="KEGG" id="xla:108698576"/>
<feature type="domain" description="VWA7 Ig-like" evidence="7">
    <location>
        <begin position="726"/>
        <end position="828"/>
    </location>
</feature>
<evidence type="ECO:0000259" key="8">
    <source>
        <dbReference type="Pfam" id="PF25106"/>
    </source>
</evidence>
<dbReference type="GO" id="GO:0005576">
    <property type="term" value="C:extracellular region"/>
    <property type="evidence" value="ECO:0007669"/>
    <property type="project" value="UniProtKB-SubCell"/>
</dbReference>
<keyword evidence="3" id="KW-0732">Signal</keyword>
<dbReference type="Proteomes" id="UP000186698">
    <property type="component" value="Chromosome 8L"/>
</dbReference>
<evidence type="ECO:0000256" key="3">
    <source>
        <dbReference type="ARBA" id="ARBA00022729"/>
    </source>
</evidence>
<evidence type="ECO:0000259" key="5">
    <source>
        <dbReference type="Pfam" id="PF23560"/>
    </source>
</evidence>
<evidence type="ECO:0000259" key="9">
    <source>
        <dbReference type="Pfam" id="PF25107"/>
    </source>
</evidence>
<evidence type="ECO:0000313" key="12">
    <source>
        <dbReference type="Xenbase" id="XB-GENE-17336297"/>
    </source>
</evidence>
<reference evidence="11" key="1">
    <citation type="submission" date="2025-08" db="UniProtKB">
        <authorList>
            <consortium name="RefSeq"/>
        </authorList>
    </citation>
    <scope>IDENTIFICATION</scope>
    <source>
        <strain evidence="11">J_2021</strain>
        <tissue evidence="11">Erythrocytes</tissue>
    </source>
</reference>
<dbReference type="InterPro" id="IPR057615">
    <property type="entry name" value="Ig_VWA7"/>
</dbReference>
<dbReference type="InterPro" id="IPR036465">
    <property type="entry name" value="vWFA_dom_sf"/>
</dbReference>
<dbReference type="Pfam" id="PF25106">
    <property type="entry name" value="VWA_4"/>
    <property type="match status" value="1"/>
</dbReference>
<feature type="domain" description="Hemicentin-1-like von Willebrand factor A" evidence="8">
    <location>
        <begin position="337"/>
        <end position="506"/>
    </location>
</feature>
<comment type="subcellular location">
    <subcellularLocation>
        <location evidence="1">Secreted</location>
    </subcellularLocation>
</comment>
<dbReference type="OMA" id="MEPIHYV"/>
<dbReference type="AlphaFoldDB" id="A0A1L8F8P3"/>
<keyword evidence="4" id="KW-0325">Glycoprotein</keyword>
<accession>A0A1L8F8P3</accession>
<protein>
    <submittedName>
        <fullName evidence="11">von Willebrand factor A domain-containing protein 7 isoform X1</fullName>
    </submittedName>
</protein>
<sequence length="958" mass="106165">MGRCEFKVCILLDFSSAGPMAISSPMLLFLLLLVAVVIPGSHSFFPNFWSKFLSFTWGSYTHQDLTEEAILNITLQILLDNPHPFRPELKAQDFQGKTLTADAILGAYFGEEVSPRQFRASLRQIVSANANMDFLNGTRDDPLCHFDSERLKQGNWLLLRMRDQLLGSLKAKEYEGARDKLGQILHSLQDFYSHTNWVEMGNTDIHPDLATPGRDIRSIAGLSDETCTDCTELSCKNNIVQAIEERQLLTSGYYGDFPKKPHGKCSHGGPFDDSRLFSARGGINKDTAAAIFSPHHFLHQIAAELALKASIKFLNELRDDVTDREMLRILGVSASPALSFVMDTTGSMGEEITTARLQSRHIIQRQRQTLLYPDFYILVPFNDPDYGPVYKTSDPNEFLRYLDDLQALGGGDEPEMCLSALQLALIHTPPNSEIFVFTDASSKDAHLKSSVEALIQERKIKVSFLVTEDPSRTRVRSRRELLPQDRFDLYANLSEISGGQIIFTNNQDIPAVSEVISESVHFDVVTLFHKQSMERGSSTHEFQVDDFMRSVCLFINGDVSSFKIHDPTGKIQHGNRQSNGKFTRVSFKNPLAAGRWKIEMRTTGPHTLHIQGRSLVDFLYYFGVPVTGSHPGLYKLSNQPVSGVSAILVVDVIGLPDSAHLDHVTITPVKGVPLKVELEPANQTGLLVAQVGQVPLGEFSIGVSGQDGKGSAFLREAPQHGKSAECVVEITNESPLMPGEMHWLSLSISSYGASPCYTIKMSNDRGYRMNTTIPRVFTDVNETHETGFWIQAPDEAETNTVVTVTAQAEACEDKAQNCFTLLPLIIMARPEVYSLQAPVCSLLSYSGSCPLSLPPRLCQQHQWRSVLHILDPGGVKYAQILSGFGSISHGPDGTSERVEYSSDCCFPKAEILLTNYWGATSSCLLTAPFSASNLGHCTDWILLVVMCCSSLVNYLLYI</sequence>
<dbReference type="GeneID" id="108698576"/>
<dbReference type="InterPro" id="IPR056475">
    <property type="entry name" value="GBD_Hemicentin/VWA7"/>
</dbReference>
<dbReference type="PaxDb" id="8355-A0A1L8F8P3"/>
<dbReference type="Gene3D" id="3.40.50.410">
    <property type="entry name" value="von Willebrand factor, type A domain"/>
    <property type="match status" value="1"/>
</dbReference>
<dbReference type="STRING" id="8355.A0A1L8F8P3"/>
<dbReference type="SUPFAM" id="SSF53300">
    <property type="entry name" value="vWA-like"/>
    <property type="match status" value="1"/>
</dbReference>
<dbReference type="Pfam" id="PF25107">
    <property type="entry name" value="VWA7_N"/>
    <property type="match status" value="1"/>
</dbReference>
<name>A0A1L8F8P3_XENLA</name>
<dbReference type="AGR" id="Xenbase:XB-GENE-17336297"/>
<keyword evidence="10" id="KW-1185">Reference proteome</keyword>
<dbReference type="Bgee" id="108698576">
    <property type="expression patterns" value="Expressed in camera-type eye and 4 other cell types or tissues"/>
</dbReference>
<feature type="domain" description="VWA7 N-terminal" evidence="9">
    <location>
        <begin position="99"/>
        <end position="327"/>
    </location>
</feature>
<evidence type="ECO:0000313" key="11">
    <source>
        <dbReference type="RefSeq" id="XP_018085657.1"/>
    </source>
</evidence>
<evidence type="ECO:0000313" key="10">
    <source>
        <dbReference type="Proteomes" id="UP000186698"/>
    </source>
</evidence>
<dbReference type="Pfam" id="PF23560">
    <property type="entry name" value="GBD_Hemicentin"/>
    <property type="match status" value="1"/>
</dbReference>
<dbReference type="PANTHER" id="PTHR14905:SF7">
    <property type="entry name" value="VON WILLEBRAND FACTOR A DOMAIN-CONTAINING PROTEIN 7"/>
    <property type="match status" value="1"/>
</dbReference>
<dbReference type="Xenbase" id="XB-GENE-17336297">
    <property type="gene designation" value="vwa7.L"/>
</dbReference>
<dbReference type="InterPro" id="IPR057613">
    <property type="entry name" value="VWA7_4"/>
</dbReference>
<dbReference type="InterPro" id="IPR052577">
    <property type="entry name" value="VWA7"/>
</dbReference>
<evidence type="ECO:0000256" key="2">
    <source>
        <dbReference type="ARBA" id="ARBA00022525"/>
    </source>
</evidence>
<dbReference type="InterPro" id="IPR056861">
    <property type="entry name" value="HMCN1-like_VWA"/>
</dbReference>